<dbReference type="InterPro" id="IPR008517">
    <property type="entry name" value="GNA1162-like"/>
</dbReference>
<evidence type="ECO:0000313" key="3">
    <source>
        <dbReference type="Proteomes" id="UP000178776"/>
    </source>
</evidence>
<name>A0A1D9LKC2_9NEIS</name>
<accession>A0A1D9LKC2</accession>
<dbReference type="PROSITE" id="PS51257">
    <property type="entry name" value="PROKAR_LIPOPROTEIN"/>
    <property type="match status" value="1"/>
</dbReference>
<gene>
    <name evidence="2" type="ORF">BKX93_17835</name>
</gene>
<dbReference type="Proteomes" id="UP000178776">
    <property type="component" value="Chromosome"/>
</dbReference>
<evidence type="ECO:0000313" key="2">
    <source>
        <dbReference type="EMBL" id="AOZ51673.1"/>
    </source>
</evidence>
<dbReference type="EMBL" id="CP017707">
    <property type="protein sequence ID" value="AOZ51673.1"/>
    <property type="molecule type" value="Genomic_DNA"/>
</dbReference>
<evidence type="ECO:0000256" key="1">
    <source>
        <dbReference type="SAM" id="SignalP"/>
    </source>
</evidence>
<dbReference type="GeneID" id="68843066"/>
<organism evidence="2 3">
    <name type="scientific">Chromobacterium vaccinii</name>
    <dbReference type="NCBI Taxonomy" id="1108595"/>
    <lineage>
        <taxon>Bacteria</taxon>
        <taxon>Pseudomonadati</taxon>
        <taxon>Pseudomonadota</taxon>
        <taxon>Betaproteobacteria</taxon>
        <taxon>Neisseriales</taxon>
        <taxon>Chromobacteriaceae</taxon>
        <taxon>Chromobacterium</taxon>
    </lineage>
</organism>
<dbReference type="KEGG" id="cvc:BKX93_17835"/>
<proteinExistence type="predicted"/>
<dbReference type="Gene3D" id="3.40.50.10610">
    <property type="entry name" value="ABC-type transport auxiliary lipoprotein component"/>
    <property type="match status" value="1"/>
</dbReference>
<feature type="signal peptide" evidence="1">
    <location>
        <begin position="1"/>
        <end position="18"/>
    </location>
</feature>
<keyword evidence="1" id="KW-0732">Signal</keyword>
<evidence type="ECO:0008006" key="4">
    <source>
        <dbReference type="Google" id="ProtNLM"/>
    </source>
</evidence>
<feature type="chain" id="PRO_5009443344" description="Lipoprotein" evidence="1">
    <location>
        <begin position="19"/>
        <end position="220"/>
    </location>
</feature>
<dbReference type="STRING" id="1108595.BKX93_17835"/>
<dbReference type="Pfam" id="PF05643">
    <property type="entry name" value="GNA1162-like"/>
    <property type="match status" value="1"/>
</dbReference>
<dbReference type="RefSeq" id="WP_046155437.1">
    <property type="nucleotide sequence ID" value="NZ_CP017707.1"/>
</dbReference>
<dbReference type="AlphaFoldDB" id="A0A1D9LKC2"/>
<protein>
    <recommendedName>
        <fullName evidence="4">Lipoprotein</fullName>
    </recommendedName>
</protein>
<reference evidence="2 3" key="1">
    <citation type="submission" date="2016-10" db="EMBL/GenBank/DDBJ databases">
        <title>Chromobacterium muskegensis sp. nov., an insecticidal bacterium isolated from Sphagnum bogs.</title>
        <authorList>
            <person name="Sparks M.E."/>
            <person name="Blackburn M.B."/>
            <person name="Gundersen-Rindal D.E."/>
            <person name="Mitchell A."/>
            <person name="Farrar R."/>
            <person name="Kuhar D."/>
        </authorList>
    </citation>
    <scope>NUCLEOTIDE SEQUENCE [LARGE SCALE GENOMIC DNA]</scope>
    <source>
        <strain evidence="2 3">21-1</strain>
    </source>
</reference>
<sequence>MLKHLVKATLIASLAALATGCAAPVVNRDYTAYKQSRPRAILVLPPVNDSPEVNGPNGVLSQMTYPLAEAGYYVVPVALMTETFKQNGLSTANDIQAVSPVKLREIFGADAALYTTVKRYGVRYSVLDSVAEVEVQTKLVDLKSGQELWAGSAAANNANSNNNNAGGLVGMLINAAIKQIVNSATDATYPVAGMASNQLLSAGHANGVLYGPRSPQYGTD</sequence>